<evidence type="ECO:0000313" key="7">
    <source>
        <dbReference type="EMBL" id="QOU21159.1"/>
    </source>
</evidence>
<feature type="compositionally biased region" description="Polar residues" evidence="5">
    <location>
        <begin position="442"/>
        <end position="466"/>
    </location>
</feature>
<feature type="region of interest" description="Disordered" evidence="5">
    <location>
        <begin position="490"/>
        <end position="521"/>
    </location>
</feature>
<gene>
    <name evidence="7" type="ORF">BRETT_000879</name>
</gene>
<dbReference type="AlphaFoldDB" id="A0A871R5L0"/>
<keyword evidence="1" id="KW-0723">Serine/threonine-protein kinase</keyword>
<dbReference type="Proteomes" id="UP000663131">
    <property type="component" value="Chromosome 8"/>
</dbReference>
<reference evidence="7" key="2">
    <citation type="journal article" name="BMC Genomics">
        <title>New genome assemblies reveal patterns of domestication and adaptation across Brettanomyces (Dekkera) species.</title>
        <authorList>
            <person name="Roach M.J."/>
            <person name="Borneman A.R."/>
        </authorList>
    </citation>
    <scope>NUCLEOTIDE SEQUENCE</scope>
    <source>
        <strain evidence="7">UCD 2041</strain>
    </source>
</reference>
<evidence type="ECO:0000256" key="3">
    <source>
        <dbReference type="ARBA" id="ARBA00022840"/>
    </source>
</evidence>
<accession>A0A871R5L0</accession>
<dbReference type="Gene3D" id="3.30.200.20">
    <property type="entry name" value="Phosphorylase Kinase, domain 1"/>
    <property type="match status" value="1"/>
</dbReference>
<dbReference type="GO" id="GO:0005524">
    <property type="term" value="F:ATP binding"/>
    <property type="evidence" value="ECO:0007669"/>
    <property type="project" value="UniProtKB-UniRule"/>
</dbReference>
<dbReference type="PROSITE" id="PS00108">
    <property type="entry name" value="PROTEIN_KINASE_ST"/>
    <property type="match status" value="1"/>
</dbReference>
<dbReference type="GeneID" id="64572804"/>
<dbReference type="KEGG" id="bbrx:BRETT_000879"/>
<name>A0A871R5L0_DEKBR</name>
<dbReference type="SMART" id="SM00220">
    <property type="entry name" value="S_TKc"/>
    <property type="match status" value="1"/>
</dbReference>
<evidence type="ECO:0000256" key="2">
    <source>
        <dbReference type="ARBA" id="ARBA00022741"/>
    </source>
</evidence>
<organism evidence="7 8">
    <name type="scientific">Dekkera bruxellensis</name>
    <name type="common">Brettanomyces custersii</name>
    <dbReference type="NCBI Taxonomy" id="5007"/>
    <lineage>
        <taxon>Eukaryota</taxon>
        <taxon>Fungi</taxon>
        <taxon>Dikarya</taxon>
        <taxon>Ascomycota</taxon>
        <taxon>Saccharomycotina</taxon>
        <taxon>Pichiomycetes</taxon>
        <taxon>Pichiales</taxon>
        <taxon>Pichiaceae</taxon>
        <taxon>Brettanomyces</taxon>
    </lineage>
</organism>
<evidence type="ECO:0000256" key="1">
    <source>
        <dbReference type="ARBA" id="ARBA00022527"/>
    </source>
</evidence>
<dbReference type="EMBL" id="CP063136">
    <property type="protein sequence ID" value="QOU21159.1"/>
    <property type="molecule type" value="Genomic_DNA"/>
</dbReference>
<dbReference type="OrthoDB" id="2158884at2759"/>
<dbReference type="SUPFAM" id="SSF56112">
    <property type="entry name" value="Protein kinase-like (PK-like)"/>
    <property type="match status" value="1"/>
</dbReference>
<dbReference type="PROSITE" id="PS00107">
    <property type="entry name" value="PROTEIN_KINASE_ATP"/>
    <property type="match status" value="1"/>
</dbReference>
<dbReference type="Gene3D" id="1.10.510.10">
    <property type="entry name" value="Transferase(Phosphotransferase) domain 1"/>
    <property type="match status" value="1"/>
</dbReference>
<feature type="binding site" evidence="4">
    <location>
        <position position="81"/>
    </location>
    <ligand>
        <name>ATP</name>
        <dbReference type="ChEBI" id="CHEBI:30616"/>
    </ligand>
</feature>
<keyword evidence="1" id="KW-0418">Kinase</keyword>
<keyword evidence="1" id="KW-0808">Transferase</keyword>
<protein>
    <recommendedName>
        <fullName evidence="6">Protein kinase domain-containing protein</fullName>
    </recommendedName>
</protein>
<feature type="compositionally biased region" description="Polar residues" evidence="5">
    <location>
        <begin position="510"/>
        <end position="521"/>
    </location>
</feature>
<dbReference type="PANTHER" id="PTHR24055">
    <property type="entry name" value="MITOGEN-ACTIVATED PROTEIN KINASE"/>
    <property type="match status" value="1"/>
</dbReference>
<evidence type="ECO:0000256" key="5">
    <source>
        <dbReference type="SAM" id="MobiDB-lite"/>
    </source>
</evidence>
<dbReference type="Pfam" id="PF00069">
    <property type="entry name" value="Pkinase"/>
    <property type="match status" value="1"/>
</dbReference>
<dbReference type="InterPro" id="IPR008271">
    <property type="entry name" value="Ser/Thr_kinase_AS"/>
</dbReference>
<sequence length="629" mass="71645">MSDLVENCSGHTFALPASDSLNPVWNPIDSKEEIIPYYDRLELPVKLAEEKYQVVGGLGTGSFGSVILAKIKNGYMQSIRKNMCRQVGTLMEPIANYQRAPTQLVAIKIMIKKLHSVADYSRVKEVNFILSVSSHPNLVQIYDVFIDKMFLKLHIVMETMNQNLYQLMKTRKGSLFSPPTLKNILAQLLAAIRHIHRSKFFHRDIKPENILVMPTVTFYGSKENVPPSMKNCTYVIKLADYGLARHVSNNNTFTAYVSTRWYRSPEILLRKKKYSFPVDIWAFGCVAVETATFNPLLPGQNELDQTWKVLELLGCPERINCPEIKEPLGGYWDEAQPLAAKLGFCLPKLPGTSISHILPRKDIPKTERYQLYEIVKSCLTWDAGLRAKAEILAKSLYFRNTVLTEEDKLRYEKGCAFINSLSNLGEKELSTMKTKRMDNINLKENTNPVSSKIDQIEGSASSTNRSLNKEKKLRNFDLDLFHLFRNRHTNQRKEEKIPSLEKEDGEDNNESGSGNTDEENYQYSSISMDSDDANGIQFPTESLELYSSELPLELKKEDVYPDPSFVNGETQLTSLEIPNYDKLKDFLKDSEICVKPNLSSIEDSSFDDLSLSFKNSYNLDVPLQDKIAK</sequence>
<evidence type="ECO:0000259" key="6">
    <source>
        <dbReference type="PROSITE" id="PS50011"/>
    </source>
</evidence>
<dbReference type="PROSITE" id="PS50011">
    <property type="entry name" value="PROTEIN_KINASE_DOM"/>
    <property type="match status" value="1"/>
</dbReference>
<feature type="region of interest" description="Disordered" evidence="5">
    <location>
        <begin position="442"/>
        <end position="468"/>
    </location>
</feature>
<dbReference type="GO" id="GO:0004674">
    <property type="term" value="F:protein serine/threonine kinase activity"/>
    <property type="evidence" value="ECO:0007669"/>
    <property type="project" value="UniProtKB-KW"/>
</dbReference>
<feature type="domain" description="Protein kinase" evidence="6">
    <location>
        <begin position="52"/>
        <end position="398"/>
    </location>
</feature>
<dbReference type="InterPro" id="IPR017441">
    <property type="entry name" value="Protein_kinase_ATP_BS"/>
</dbReference>
<reference evidence="7" key="1">
    <citation type="submission" date="2020-10" db="EMBL/GenBank/DDBJ databases">
        <authorList>
            <person name="Palmer J.M."/>
        </authorList>
    </citation>
    <scope>NUCLEOTIDE SEQUENCE</scope>
    <source>
        <strain evidence="7">UCD 2041</strain>
    </source>
</reference>
<dbReference type="RefSeq" id="XP_041137652.1">
    <property type="nucleotide sequence ID" value="XM_041279438.1"/>
</dbReference>
<dbReference type="InterPro" id="IPR011009">
    <property type="entry name" value="Kinase-like_dom_sf"/>
</dbReference>
<proteinExistence type="predicted"/>
<evidence type="ECO:0000256" key="4">
    <source>
        <dbReference type="PROSITE-ProRule" id="PRU10141"/>
    </source>
</evidence>
<evidence type="ECO:0000313" key="8">
    <source>
        <dbReference type="Proteomes" id="UP000663131"/>
    </source>
</evidence>
<dbReference type="GO" id="GO:0030447">
    <property type="term" value="P:filamentous growth"/>
    <property type="evidence" value="ECO:0007669"/>
    <property type="project" value="UniProtKB-ARBA"/>
</dbReference>
<keyword evidence="3 4" id="KW-0067">ATP-binding</keyword>
<feature type="compositionally biased region" description="Basic and acidic residues" evidence="5">
    <location>
        <begin position="491"/>
        <end position="502"/>
    </location>
</feature>
<dbReference type="InterPro" id="IPR000719">
    <property type="entry name" value="Prot_kinase_dom"/>
</dbReference>
<keyword evidence="2 4" id="KW-0547">Nucleotide-binding</keyword>
<dbReference type="InterPro" id="IPR050117">
    <property type="entry name" value="MAPK"/>
</dbReference>